<evidence type="ECO:0000313" key="5">
    <source>
        <dbReference type="Proteomes" id="UP000277300"/>
    </source>
</evidence>
<dbReference type="GO" id="GO:0030865">
    <property type="term" value="P:cortical cytoskeleton organization"/>
    <property type="evidence" value="ECO:0007669"/>
    <property type="project" value="TreeGrafter"/>
</dbReference>
<evidence type="ECO:0000256" key="2">
    <source>
        <dbReference type="ARBA" id="ARBA00022490"/>
    </source>
</evidence>
<dbReference type="PANTHER" id="PTHR12085">
    <property type="entry name" value="SERINE/THREONINE-PROTEIN PHOSPHATASE 2A REGULATORY SUBUNIT B'' SUBUNIT GAMMA"/>
    <property type="match status" value="1"/>
</dbReference>
<keyword evidence="2" id="KW-0963">Cytoplasm</keyword>
<comment type="caution">
    <text evidence="4">The sequence shown here is derived from an EMBL/GenBank/DDBJ whole genome shotgun (WGS) entry which is preliminary data.</text>
</comment>
<sequence>MKKRMKMTGIVKVDRMLDENMALMLSYEDYRLISKGSWCDSPTLRAKLNVLLPAQRFLMLPQDTQGKISGYTVLEYLHQLQLSLRVARFVLERFAKDGGDKDDDMLFEKNFVSLITETIRASSHELGLENDADFQQYYEIICARMLLLPHGVQHIRRRGLSIHEIVTSDRFGDNPTHDLTDVFILQVFAEVPTFDGEMDYHAYLDFTLQLNDIISISALRFFWGVLDFHKQGFLDAFTLDFFLRSLLEKIYVHEGREDAPTIHRLRTQVFDAVAPAHPAKITWQDLQRCKLGHAVVRFLTDYVAYRTYEHSFA</sequence>
<dbReference type="AlphaFoldDB" id="A0A3F2RUQ9"/>
<dbReference type="InterPro" id="IPR011992">
    <property type="entry name" value="EF-hand-dom_pair"/>
</dbReference>
<dbReference type="GO" id="GO:0005819">
    <property type="term" value="C:spindle"/>
    <property type="evidence" value="ECO:0007669"/>
    <property type="project" value="TreeGrafter"/>
</dbReference>
<protein>
    <submittedName>
        <fullName evidence="4">Uncharacterized protein</fullName>
    </submittedName>
</protein>
<accession>A0A3F2RUQ9</accession>
<gene>
    <name evidence="3" type="ORF">BBJ29_002673</name>
    <name evidence="4" type="ORF">BBP00_00003351</name>
</gene>
<dbReference type="InterPro" id="IPR039865">
    <property type="entry name" value="PPP2R3C"/>
</dbReference>
<comment type="subcellular location">
    <subcellularLocation>
        <location evidence="1">Cytoplasm</location>
    </subcellularLocation>
</comment>
<evidence type="ECO:0000256" key="1">
    <source>
        <dbReference type="ARBA" id="ARBA00004496"/>
    </source>
</evidence>
<evidence type="ECO:0000313" key="4">
    <source>
        <dbReference type="EMBL" id="RLN64597.1"/>
    </source>
</evidence>
<dbReference type="PANTHER" id="PTHR12085:SF3">
    <property type="entry name" value="SERINE_THREONINE-PROTEIN PHOSPHATASE 2A REGULATORY SUBUNIT B'' SUBUNIT GAMMA"/>
    <property type="match status" value="1"/>
</dbReference>
<dbReference type="Proteomes" id="UP000284657">
    <property type="component" value="Unassembled WGS sequence"/>
</dbReference>
<dbReference type="EMBL" id="MBAD02001053">
    <property type="protein sequence ID" value="RLN59342.1"/>
    <property type="molecule type" value="Genomic_DNA"/>
</dbReference>
<dbReference type="SUPFAM" id="SSF47473">
    <property type="entry name" value="EF-hand"/>
    <property type="match status" value="1"/>
</dbReference>
<dbReference type="OrthoDB" id="10265007at2759"/>
<reference evidence="5 6" key="1">
    <citation type="submission" date="2018-07" db="EMBL/GenBank/DDBJ databases">
        <title>Genome sequencing of oomycete isolates from Chile give support for New Zealand origin for Phytophthora kernoviae and make available the first Nothophytophthora sp. genome.</title>
        <authorList>
            <person name="Studholme D.J."/>
            <person name="Sanfuentes E."/>
            <person name="Panda P."/>
            <person name="Hill R."/>
            <person name="Sambles C."/>
            <person name="Grant M."/>
            <person name="Williams N.M."/>
            <person name="Mcdougal R.L."/>
        </authorList>
    </citation>
    <scope>NUCLEOTIDE SEQUENCE [LARGE SCALE GENOMIC DNA]</scope>
    <source>
        <strain evidence="4">Chile6</strain>
        <strain evidence="3">Chile7</strain>
    </source>
</reference>
<evidence type="ECO:0000313" key="3">
    <source>
        <dbReference type="EMBL" id="RLN59342.1"/>
    </source>
</evidence>
<name>A0A3F2RUQ9_9STRA</name>
<proteinExistence type="predicted"/>
<dbReference type="Gene3D" id="1.10.238.10">
    <property type="entry name" value="EF-hand"/>
    <property type="match status" value="1"/>
</dbReference>
<dbReference type="GO" id="GO:0035303">
    <property type="term" value="P:regulation of dephosphorylation"/>
    <property type="evidence" value="ECO:0007669"/>
    <property type="project" value="InterPro"/>
</dbReference>
<dbReference type="GO" id="GO:0000226">
    <property type="term" value="P:microtubule cytoskeleton organization"/>
    <property type="evidence" value="ECO:0007669"/>
    <property type="project" value="TreeGrafter"/>
</dbReference>
<evidence type="ECO:0000313" key="6">
    <source>
        <dbReference type="Proteomes" id="UP000284657"/>
    </source>
</evidence>
<organism evidence="4 5">
    <name type="scientific">Phytophthora kernoviae</name>
    <dbReference type="NCBI Taxonomy" id="325452"/>
    <lineage>
        <taxon>Eukaryota</taxon>
        <taxon>Sar</taxon>
        <taxon>Stramenopiles</taxon>
        <taxon>Oomycota</taxon>
        <taxon>Peronosporomycetes</taxon>
        <taxon>Peronosporales</taxon>
        <taxon>Peronosporaceae</taxon>
        <taxon>Phytophthora</taxon>
    </lineage>
</organism>
<dbReference type="Proteomes" id="UP000277300">
    <property type="component" value="Unassembled WGS sequence"/>
</dbReference>
<dbReference type="GO" id="GO:0005737">
    <property type="term" value="C:cytoplasm"/>
    <property type="evidence" value="ECO:0007669"/>
    <property type="project" value="UniProtKB-SubCell"/>
</dbReference>
<dbReference type="EMBL" id="MBDO02000069">
    <property type="protein sequence ID" value="RLN64597.1"/>
    <property type="molecule type" value="Genomic_DNA"/>
</dbReference>